<dbReference type="RefSeq" id="WP_378418485.1">
    <property type="nucleotide sequence ID" value="NZ_JBHSFO010000009.1"/>
</dbReference>
<comment type="caution">
    <text evidence="2">The sequence shown here is derived from an EMBL/GenBank/DDBJ whole genome shotgun (WGS) entry which is preliminary data.</text>
</comment>
<feature type="signal peptide" evidence="1">
    <location>
        <begin position="1"/>
        <end position="25"/>
    </location>
</feature>
<evidence type="ECO:0000313" key="3">
    <source>
        <dbReference type="Proteomes" id="UP001595914"/>
    </source>
</evidence>
<reference evidence="3" key="1">
    <citation type="journal article" date="2019" name="Int. J. Syst. Evol. Microbiol.">
        <title>The Global Catalogue of Microorganisms (GCM) 10K type strain sequencing project: providing services to taxonomists for standard genome sequencing and annotation.</title>
        <authorList>
            <consortium name="The Broad Institute Genomics Platform"/>
            <consortium name="The Broad Institute Genome Sequencing Center for Infectious Disease"/>
            <person name="Wu L."/>
            <person name="Ma J."/>
        </authorList>
    </citation>
    <scope>NUCLEOTIDE SEQUENCE [LARGE SCALE GENOMIC DNA]</scope>
    <source>
        <strain evidence="3">CCUG 54520</strain>
    </source>
</reference>
<name>A0ABV9FSW2_9NOCA</name>
<sequence length="125" mass="12845">MTTVARVTAIAAAAAGSLAILGASAAVASATPAAAVLNAGKYTLLADGGHTEYLVNPVMNQDDLLSTNKDIATMPGVRAHSVDGVNFSYYRMVDDVRIGMARTGEFCLPTGFCHGFIVDSPSPVL</sequence>
<keyword evidence="1" id="KW-0732">Signal</keyword>
<evidence type="ECO:0000313" key="2">
    <source>
        <dbReference type="EMBL" id="MFC4605130.1"/>
    </source>
</evidence>
<dbReference type="Proteomes" id="UP001595914">
    <property type="component" value="Unassembled WGS sequence"/>
</dbReference>
<accession>A0ABV9FSW2</accession>
<feature type="chain" id="PRO_5046556562" evidence="1">
    <location>
        <begin position="26"/>
        <end position="125"/>
    </location>
</feature>
<protein>
    <submittedName>
        <fullName evidence="2">Uncharacterized protein</fullName>
    </submittedName>
</protein>
<keyword evidence="3" id="KW-1185">Reference proteome</keyword>
<proteinExistence type="predicted"/>
<gene>
    <name evidence="2" type="ORF">ACFO6S_15645</name>
</gene>
<evidence type="ECO:0000256" key="1">
    <source>
        <dbReference type="SAM" id="SignalP"/>
    </source>
</evidence>
<dbReference type="EMBL" id="JBHSFO010000009">
    <property type="protein sequence ID" value="MFC4605130.1"/>
    <property type="molecule type" value="Genomic_DNA"/>
</dbReference>
<organism evidence="2 3">
    <name type="scientific">Rhodococcus kronopolitis</name>
    <dbReference type="NCBI Taxonomy" id="1460226"/>
    <lineage>
        <taxon>Bacteria</taxon>
        <taxon>Bacillati</taxon>
        <taxon>Actinomycetota</taxon>
        <taxon>Actinomycetes</taxon>
        <taxon>Mycobacteriales</taxon>
        <taxon>Nocardiaceae</taxon>
        <taxon>Rhodococcus</taxon>
    </lineage>
</organism>